<feature type="non-terminal residue" evidence="2">
    <location>
        <position position="1"/>
    </location>
</feature>
<dbReference type="EMBL" id="PDVP01000048">
    <property type="protein sequence ID" value="PHP64548.1"/>
    <property type="molecule type" value="Genomic_DNA"/>
</dbReference>
<keyword evidence="3" id="KW-1185">Reference proteome</keyword>
<evidence type="ECO:0000313" key="2">
    <source>
        <dbReference type="EMBL" id="PHP64548.1"/>
    </source>
</evidence>
<name>A0A2G1QH29_9HYPH</name>
<keyword evidence="1" id="KW-0732">Signal</keyword>
<feature type="non-terminal residue" evidence="2">
    <location>
        <position position="613"/>
    </location>
</feature>
<accession>A0A2G1QH29</accession>
<comment type="caution">
    <text evidence="2">The sequence shown here is derived from an EMBL/GenBank/DDBJ whole genome shotgun (WGS) entry which is preliminary data.</text>
</comment>
<feature type="chain" id="PRO_5013894825" evidence="1">
    <location>
        <begin position="26"/>
        <end position="613"/>
    </location>
</feature>
<dbReference type="Proteomes" id="UP000221168">
    <property type="component" value="Unassembled WGS sequence"/>
</dbReference>
<evidence type="ECO:0000313" key="3">
    <source>
        <dbReference type="Proteomes" id="UP000221168"/>
    </source>
</evidence>
<sequence length="613" mass="65227">RLRLRPVAMWAASLLALAVALPASAGDDDAFVITVGGEGSAAKGDRLSGGSADAALRAVDVKVTFDGLDVEPRLNVSTAPVRTSFRPGETVRFLATSNYADFVSRSEILVTAVGEDGRRAPVAAVPVALNGEASWTMPATGPGEYDYVLRVHDGNGHFDETQALTLHRTDRDTAGEARDAVAPGMGEDRTAVRNIPVHGGAITVSGAHAPAGSAVAVMGQRVPVDGDGNFVVQRIVPAGAHVVSVEVPRPGGKSVFIERDVSIPDSEWFYVGLADLTVGRRTGDAGIETVRSGEFDKVYTRGRLAFYLKGKIKGEYLLTAAADTGEGKLSTLFRGLDEKDARSVLKRLDPDDYYPVYGDGSTFTEDAPTQGKFYVRLERGDSHVMWGNYKTAIGHTTYLANARALYGAKARYRSPETTSFGERRTDVTLYAAQPGTLPQREELRATGGSSFFLKHQDITIGSETVTAEVRDPVTGVVRKRVVLTDGEDYDIDELQGVLILRRALPSITGSAGPVRSSANGGDDVWLVVHYEYTPAAANVDGYAYGGRAEQWLGEHVRLGATGMSEKTDAADQQAAGADILLRRSEKTWLEAEVAGSRGPGFASSISTDGGLTS</sequence>
<feature type="signal peptide" evidence="1">
    <location>
        <begin position="1"/>
        <end position="25"/>
    </location>
</feature>
<gene>
    <name evidence="2" type="ORF">CSC94_23850</name>
</gene>
<protein>
    <submittedName>
        <fullName evidence="2">Uncharacterized protein</fullName>
    </submittedName>
</protein>
<dbReference type="AlphaFoldDB" id="A0A2G1QH29"/>
<proteinExistence type="predicted"/>
<evidence type="ECO:0000256" key="1">
    <source>
        <dbReference type="SAM" id="SignalP"/>
    </source>
</evidence>
<organism evidence="2 3">
    <name type="scientific">Zhengella mangrovi</name>
    <dbReference type="NCBI Taxonomy" id="1982044"/>
    <lineage>
        <taxon>Bacteria</taxon>
        <taxon>Pseudomonadati</taxon>
        <taxon>Pseudomonadota</taxon>
        <taxon>Alphaproteobacteria</taxon>
        <taxon>Hyphomicrobiales</taxon>
        <taxon>Notoacmeibacteraceae</taxon>
        <taxon>Zhengella</taxon>
    </lineage>
</organism>
<reference evidence="2 3" key="1">
    <citation type="submission" date="2017-10" db="EMBL/GenBank/DDBJ databases">
        <title>Sedimentibacterium mangrovi gen. nov., sp. nov., a novel member of family Phyllobacteriacea isolated from mangrove sediment.</title>
        <authorList>
            <person name="Liao H."/>
            <person name="Tian Y."/>
        </authorList>
    </citation>
    <scope>NUCLEOTIDE SEQUENCE [LARGE SCALE GENOMIC DNA]</scope>
    <source>
        <strain evidence="2 3">X9-2-2</strain>
    </source>
</reference>